<organism evidence="1">
    <name type="scientific">Rhizophora mucronata</name>
    <name type="common">Asiatic mangrove</name>
    <dbReference type="NCBI Taxonomy" id="61149"/>
    <lineage>
        <taxon>Eukaryota</taxon>
        <taxon>Viridiplantae</taxon>
        <taxon>Streptophyta</taxon>
        <taxon>Embryophyta</taxon>
        <taxon>Tracheophyta</taxon>
        <taxon>Spermatophyta</taxon>
        <taxon>Magnoliopsida</taxon>
        <taxon>eudicotyledons</taxon>
        <taxon>Gunneridae</taxon>
        <taxon>Pentapetalae</taxon>
        <taxon>rosids</taxon>
        <taxon>fabids</taxon>
        <taxon>Malpighiales</taxon>
        <taxon>Rhizophoraceae</taxon>
        <taxon>Rhizophora</taxon>
    </lineage>
</organism>
<proteinExistence type="predicted"/>
<sequence length="35" mass="4462">MLFWHTHMFACDLEYEYKRSHYQLGRIQHPISFYL</sequence>
<dbReference type="EMBL" id="GGEC01059553">
    <property type="protein sequence ID" value="MBX40037.1"/>
    <property type="molecule type" value="Transcribed_RNA"/>
</dbReference>
<protein>
    <submittedName>
        <fullName evidence="1">Uncharacterized protein</fullName>
    </submittedName>
</protein>
<dbReference type="AlphaFoldDB" id="A0A2P2NC43"/>
<name>A0A2P2NC43_RHIMU</name>
<reference evidence="1" key="1">
    <citation type="submission" date="2018-02" db="EMBL/GenBank/DDBJ databases">
        <title>Rhizophora mucronata_Transcriptome.</title>
        <authorList>
            <person name="Meera S.P."/>
            <person name="Sreeshan A."/>
            <person name="Augustine A."/>
        </authorList>
    </citation>
    <scope>NUCLEOTIDE SEQUENCE</scope>
    <source>
        <tissue evidence="1">Leaf</tissue>
    </source>
</reference>
<accession>A0A2P2NC43</accession>
<evidence type="ECO:0000313" key="1">
    <source>
        <dbReference type="EMBL" id="MBX40037.1"/>
    </source>
</evidence>